<dbReference type="InterPro" id="IPR010497">
    <property type="entry name" value="Epoxide_hydro_N"/>
</dbReference>
<dbReference type="AlphaFoldDB" id="A0A8H5XUI9"/>
<dbReference type="GO" id="GO:0004301">
    <property type="term" value="F:epoxide hydrolase activity"/>
    <property type="evidence" value="ECO:0007669"/>
    <property type="project" value="TreeGrafter"/>
</dbReference>
<evidence type="ECO:0000256" key="2">
    <source>
        <dbReference type="ARBA" id="ARBA00022797"/>
    </source>
</evidence>
<gene>
    <name evidence="5" type="ORF">FGLOB1_10932</name>
</gene>
<evidence type="ECO:0000256" key="1">
    <source>
        <dbReference type="ARBA" id="ARBA00010088"/>
    </source>
</evidence>
<comment type="caution">
    <text evidence="5">The sequence shown here is derived from an EMBL/GenBank/DDBJ whole genome shotgun (WGS) entry which is preliminary data.</text>
</comment>
<dbReference type="PANTHER" id="PTHR21661">
    <property type="entry name" value="EPOXIDE HYDROLASE 1-RELATED"/>
    <property type="match status" value="1"/>
</dbReference>
<evidence type="ECO:0000256" key="3">
    <source>
        <dbReference type="ARBA" id="ARBA00022801"/>
    </source>
</evidence>
<reference evidence="5 6" key="1">
    <citation type="submission" date="2020-05" db="EMBL/GenBank/DDBJ databases">
        <title>Identification and distribution of gene clusters putatively required for synthesis of sphingolipid metabolism inhibitors in phylogenetically diverse species of the filamentous fungus Fusarium.</title>
        <authorList>
            <person name="Kim H.-S."/>
            <person name="Busman M."/>
            <person name="Brown D.W."/>
            <person name="Divon H."/>
            <person name="Uhlig S."/>
            <person name="Proctor R.H."/>
        </authorList>
    </citation>
    <scope>NUCLEOTIDE SEQUENCE [LARGE SCALE GENOMIC DNA]</scope>
    <source>
        <strain evidence="5 6">NRRL 26131</strain>
    </source>
</reference>
<evidence type="ECO:0000313" key="5">
    <source>
        <dbReference type="EMBL" id="KAF5700209.1"/>
    </source>
</evidence>
<feature type="domain" description="Epoxide hydrolase N-terminal" evidence="4">
    <location>
        <begin position="4"/>
        <end position="52"/>
    </location>
</feature>
<dbReference type="PANTHER" id="PTHR21661:SF35">
    <property type="entry name" value="EPOXIDE HYDROLASE"/>
    <property type="match status" value="1"/>
</dbReference>
<evidence type="ECO:0000313" key="6">
    <source>
        <dbReference type="Proteomes" id="UP000532311"/>
    </source>
</evidence>
<sequence length="188" mass="21426">MNQEANHYTPIVKREGNDSSTVSLHFVHERSSDPTAIPLLLLHVWPSTHLEWSKFIKPLVTNTKTPFQIVAPDLPGFGFSPAPKHPIHNPHENGKIMNSLMEQLGYSKYGILFTILRWKIAMCMVLDVKENIIGHKMPFFPVIPDSDDLSRKARNETTGEENVYLEALNEWFTSRSHVEVLFAAETYG</sequence>
<dbReference type="InterPro" id="IPR029058">
    <property type="entry name" value="AB_hydrolase_fold"/>
</dbReference>
<name>A0A8H5XUI9_9HYPO</name>
<dbReference type="EMBL" id="JAAQPF010000539">
    <property type="protein sequence ID" value="KAF5700209.1"/>
    <property type="molecule type" value="Genomic_DNA"/>
</dbReference>
<dbReference type="GO" id="GO:0097176">
    <property type="term" value="P:epoxide metabolic process"/>
    <property type="evidence" value="ECO:0007669"/>
    <property type="project" value="TreeGrafter"/>
</dbReference>
<keyword evidence="3 5" id="KW-0378">Hydrolase</keyword>
<dbReference type="Pfam" id="PF06441">
    <property type="entry name" value="EHN"/>
    <property type="match status" value="1"/>
</dbReference>
<keyword evidence="2" id="KW-0058">Aromatic hydrocarbons catabolism</keyword>
<proteinExistence type="inferred from homology"/>
<evidence type="ECO:0000259" key="4">
    <source>
        <dbReference type="Pfam" id="PF06441"/>
    </source>
</evidence>
<accession>A0A8H5XUI9</accession>
<dbReference type="Gene3D" id="3.40.50.1820">
    <property type="entry name" value="alpha/beta hydrolase"/>
    <property type="match status" value="1"/>
</dbReference>
<dbReference type="Proteomes" id="UP000532311">
    <property type="component" value="Unassembled WGS sequence"/>
</dbReference>
<organism evidence="5 6">
    <name type="scientific">Fusarium globosum</name>
    <dbReference type="NCBI Taxonomy" id="78864"/>
    <lineage>
        <taxon>Eukaryota</taxon>
        <taxon>Fungi</taxon>
        <taxon>Dikarya</taxon>
        <taxon>Ascomycota</taxon>
        <taxon>Pezizomycotina</taxon>
        <taxon>Sordariomycetes</taxon>
        <taxon>Hypocreomycetidae</taxon>
        <taxon>Hypocreales</taxon>
        <taxon>Nectriaceae</taxon>
        <taxon>Fusarium</taxon>
        <taxon>Fusarium fujikuroi species complex</taxon>
    </lineage>
</organism>
<comment type="similarity">
    <text evidence="1">Belongs to the peptidase S33 family.</text>
</comment>
<keyword evidence="6" id="KW-1185">Reference proteome</keyword>
<protein>
    <submittedName>
        <fullName evidence="5">Epoxide hydrolase</fullName>
    </submittedName>
</protein>
<dbReference type="SUPFAM" id="SSF53474">
    <property type="entry name" value="alpha/beta-Hydrolases"/>
    <property type="match status" value="1"/>
</dbReference>